<dbReference type="GO" id="GO:0003676">
    <property type="term" value="F:nucleic acid binding"/>
    <property type="evidence" value="ECO:0007669"/>
    <property type="project" value="InterPro"/>
</dbReference>
<dbReference type="Proteomes" id="UP001059041">
    <property type="component" value="Linkage Group LG8"/>
</dbReference>
<feature type="compositionally biased region" description="Basic and acidic residues" evidence="2">
    <location>
        <begin position="222"/>
        <end position="233"/>
    </location>
</feature>
<feature type="domain" description="G-patch" evidence="3">
    <location>
        <begin position="11"/>
        <end position="57"/>
    </location>
</feature>
<evidence type="ECO:0000256" key="2">
    <source>
        <dbReference type="SAM" id="MobiDB-lite"/>
    </source>
</evidence>
<gene>
    <name evidence="4" type="ORF">IRJ41_003474</name>
</gene>
<comment type="caution">
    <text evidence="4">The sequence shown here is derived from an EMBL/GenBank/DDBJ whole genome shotgun (WGS) entry which is preliminary data.</text>
</comment>
<dbReference type="PROSITE" id="PS50174">
    <property type="entry name" value="G_PATCH"/>
    <property type="match status" value="1"/>
</dbReference>
<keyword evidence="5" id="KW-1185">Reference proteome</keyword>
<evidence type="ECO:0000256" key="1">
    <source>
        <dbReference type="ARBA" id="ARBA00040365"/>
    </source>
</evidence>
<proteinExistence type="predicted"/>
<feature type="compositionally biased region" description="Basic residues" evidence="2">
    <location>
        <begin position="288"/>
        <end position="298"/>
    </location>
</feature>
<dbReference type="PANTHER" id="PTHR23149:SF9">
    <property type="entry name" value="G PATCH DOMAIN-CONTAINING PROTEIN 4"/>
    <property type="match status" value="1"/>
</dbReference>
<dbReference type="Pfam" id="PF01585">
    <property type="entry name" value="G-patch"/>
    <property type="match status" value="1"/>
</dbReference>
<organism evidence="4 5">
    <name type="scientific">Triplophysa rosa</name>
    <name type="common">Cave loach</name>
    <dbReference type="NCBI Taxonomy" id="992332"/>
    <lineage>
        <taxon>Eukaryota</taxon>
        <taxon>Metazoa</taxon>
        <taxon>Chordata</taxon>
        <taxon>Craniata</taxon>
        <taxon>Vertebrata</taxon>
        <taxon>Euteleostomi</taxon>
        <taxon>Actinopterygii</taxon>
        <taxon>Neopterygii</taxon>
        <taxon>Teleostei</taxon>
        <taxon>Ostariophysi</taxon>
        <taxon>Cypriniformes</taxon>
        <taxon>Nemacheilidae</taxon>
        <taxon>Triplophysa</taxon>
    </lineage>
</organism>
<feature type="compositionally biased region" description="Basic and acidic residues" evidence="2">
    <location>
        <begin position="265"/>
        <end position="274"/>
    </location>
</feature>
<reference evidence="4" key="1">
    <citation type="submission" date="2021-02" db="EMBL/GenBank/DDBJ databases">
        <title>Comparative genomics reveals that relaxation of natural selection precedes convergent phenotypic evolution of cavefish.</title>
        <authorList>
            <person name="Peng Z."/>
        </authorList>
    </citation>
    <scope>NUCLEOTIDE SEQUENCE</scope>
    <source>
        <tissue evidence="4">Muscle</tissue>
    </source>
</reference>
<feature type="compositionally biased region" description="Acidic residues" evidence="2">
    <location>
        <begin position="136"/>
        <end position="147"/>
    </location>
</feature>
<dbReference type="InterPro" id="IPR000467">
    <property type="entry name" value="G_patch_dom"/>
</dbReference>
<evidence type="ECO:0000313" key="5">
    <source>
        <dbReference type="Proteomes" id="UP001059041"/>
    </source>
</evidence>
<protein>
    <recommendedName>
        <fullName evidence="1">G patch domain-containing protein 4</fullName>
    </recommendedName>
</protein>
<dbReference type="PANTHER" id="PTHR23149">
    <property type="entry name" value="G PATCH DOMAIN CONTAINING PROTEIN"/>
    <property type="match status" value="1"/>
</dbReference>
<dbReference type="OrthoDB" id="10019757at2759"/>
<feature type="compositionally biased region" description="Basic and acidic residues" evidence="2">
    <location>
        <begin position="432"/>
        <end position="442"/>
    </location>
</feature>
<name>A0A9W7WPY1_TRIRA</name>
<accession>A0A9W7WPY1</accession>
<dbReference type="SMART" id="SM00443">
    <property type="entry name" value="G_patch"/>
    <property type="match status" value="1"/>
</dbReference>
<dbReference type="GO" id="GO:0005730">
    <property type="term" value="C:nucleolus"/>
    <property type="evidence" value="ECO:0007669"/>
    <property type="project" value="TreeGrafter"/>
</dbReference>
<feature type="compositionally biased region" description="Basic residues" evidence="2">
    <location>
        <begin position="414"/>
        <end position="423"/>
    </location>
</feature>
<evidence type="ECO:0000313" key="4">
    <source>
        <dbReference type="EMBL" id="KAI7806295.1"/>
    </source>
</evidence>
<feature type="region of interest" description="Disordered" evidence="2">
    <location>
        <begin position="219"/>
        <end position="455"/>
    </location>
</feature>
<sequence>MAETTQEKATGLEFAEQQLLRHGWEKGKGLGRRENGISEAIKVQIKRDKGGMGHKEGEQFTFHWWDHVFNKASSSLVVETGQDGVMVKAADNSSNGLISNKKPRKAQQAKSMLYGSFVKSATLLSGQEHTEKTSDSDDSSNSEDEDQKLDLSSTTKLSDADLIKACGGRTAHKGARHGLTMSAKLARLQQQEQEFMNKYGKKNQPAGTCNNGSHVCNNDTSLIHDDNPDATEKTKRKKAKRKEPSENDIYDGETTTDINEGSDVEDMKKNKDTNDFVNDASMTDAEPRKKKKKKRNSKVKTTPEESFNGDCSSASHASEEPQLESNETASCLPTMKEDIPKKEKKKRLVADVTSEDSTENKPQELQEASDNVSKQKRKKKSSMDHYDSSVMMMITEDTNTEEQNVYMETGGQEKKRKNKKKKVREIEEQEVEEKVTVEDSVPKKKKKRPKIDGSP</sequence>
<feature type="region of interest" description="Disordered" evidence="2">
    <location>
        <begin position="124"/>
        <end position="154"/>
    </location>
</feature>
<dbReference type="EMBL" id="JAFHDT010000008">
    <property type="protein sequence ID" value="KAI7806295.1"/>
    <property type="molecule type" value="Genomic_DNA"/>
</dbReference>
<dbReference type="AlphaFoldDB" id="A0A9W7WPY1"/>
<dbReference type="InterPro" id="IPR050656">
    <property type="entry name" value="PINX1"/>
</dbReference>
<evidence type="ECO:0000259" key="3">
    <source>
        <dbReference type="PROSITE" id="PS50174"/>
    </source>
</evidence>